<evidence type="ECO:0000256" key="1">
    <source>
        <dbReference type="SAM" id="MobiDB-lite"/>
    </source>
</evidence>
<sequence>MAKPDEPYTEEEQKRIDAVNRYQRGERPSKICESVGRSRVWLQKWIGRYDNSDKSSKKEWFRDKSRAPKNVRRKNTLI</sequence>
<gene>
    <name evidence="2" type="ORF">LLFONJKP_00017</name>
</gene>
<dbReference type="Pfam" id="PF13384">
    <property type="entry name" value="HTH_23"/>
    <property type="match status" value="1"/>
</dbReference>
<organism evidence="2">
    <name type="scientific">Candidatus Methanogaster sp. ANME-2c ERB4</name>
    <dbReference type="NCBI Taxonomy" id="2759911"/>
    <lineage>
        <taxon>Archaea</taxon>
        <taxon>Methanobacteriati</taxon>
        <taxon>Methanobacteriota</taxon>
        <taxon>Stenosarchaea group</taxon>
        <taxon>Methanomicrobia</taxon>
        <taxon>Methanosarcinales</taxon>
        <taxon>ANME-2 cluster</taxon>
        <taxon>Candidatus Methanogasteraceae</taxon>
        <taxon>Candidatus Methanogaster</taxon>
    </lineage>
</organism>
<name>A0A7G9YIR2_9EURY</name>
<proteinExistence type="predicted"/>
<dbReference type="EMBL" id="MT631282">
    <property type="protein sequence ID" value="QNO47896.1"/>
    <property type="molecule type" value="Genomic_DNA"/>
</dbReference>
<feature type="region of interest" description="Disordered" evidence="1">
    <location>
        <begin position="52"/>
        <end position="78"/>
    </location>
</feature>
<evidence type="ECO:0000313" key="2">
    <source>
        <dbReference type="EMBL" id="QNO47896.1"/>
    </source>
</evidence>
<reference evidence="2" key="1">
    <citation type="submission" date="2020-06" db="EMBL/GenBank/DDBJ databases">
        <title>Unique genomic features of the anaerobic methanotrophic archaea.</title>
        <authorList>
            <person name="Chadwick G.L."/>
            <person name="Skennerton C.T."/>
            <person name="Laso-Perez R."/>
            <person name="Leu A.O."/>
            <person name="Speth D.R."/>
            <person name="Yu H."/>
            <person name="Morgan-Lang C."/>
            <person name="Hatzenpichler R."/>
            <person name="Goudeau D."/>
            <person name="Malmstrom R."/>
            <person name="Brazelton W.J."/>
            <person name="Woyke T."/>
            <person name="Hallam S.J."/>
            <person name="Tyson G.W."/>
            <person name="Wegener G."/>
            <person name="Boetius A."/>
            <person name="Orphan V."/>
        </authorList>
    </citation>
    <scope>NUCLEOTIDE SEQUENCE</scope>
</reference>
<accession>A0A7G9YIR2</accession>
<dbReference type="AlphaFoldDB" id="A0A7G9YIR2"/>
<protein>
    <submittedName>
        <fullName evidence="2">Uncharacterized protein</fullName>
    </submittedName>
</protein>
<feature type="compositionally biased region" description="Basic residues" evidence="1">
    <location>
        <begin position="67"/>
        <end position="78"/>
    </location>
</feature>
<feature type="compositionally biased region" description="Basic and acidic residues" evidence="1">
    <location>
        <begin position="52"/>
        <end position="66"/>
    </location>
</feature>